<comment type="caution">
    <text evidence="2">The sequence shown here is derived from an EMBL/GenBank/DDBJ whole genome shotgun (WGS) entry which is preliminary data.</text>
</comment>
<dbReference type="Proteomes" id="UP000765509">
    <property type="component" value="Unassembled WGS sequence"/>
</dbReference>
<reference evidence="2" key="1">
    <citation type="submission" date="2021-03" db="EMBL/GenBank/DDBJ databases">
        <title>Draft genome sequence of rust myrtle Austropuccinia psidii MF-1, a brazilian biotype.</title>
        <authorList>
            <person name="Quecine M.C."/>
            <person name="Pachon D.M.R."/>
            <person name="Bonatelli M.L."/>
            <person name="Correr F.H."/>
            <person name="Franceschini L.M."/>
            <person name="Leite T.F."/>
            <person name="Margarido G.R.A."/>
            <person name="Almeida C.A."/>
            <person name="Ferrarezi J.A."/>
            <person name="Labate C.A."/>
        </authorList>
    </citation>
    <scope>NUCLEOTIDE SEQUENCE</scope>
    <source>
        <strain evidence="2">MF-1</strain>
    </source>
</reference>
<feature type="compositionally biased region" description="Polar residues" evidence="1">
    <location>
        <begin position="88"/>
        <end position="100"/>
    </location>
</feature>
<gene>
    <name evidence="2" type="ORF">O181_046959</name>
</gene>
<dbReference type="EMBL" id="AVOT02019586">
    <property type="protein sequence ID" value="MBW0507244.1"/>
    <property type="molecule type" value="Genomic_DNA"/>
</dbReference>
<keyword evidence="3" id="KW-1185">Reference proteome</keyword>
<feature type="region of interest" description="Disordered" evidence="1">
    <location>
        <begin position="1"/>
        <end position="103"/>
    </location>
</feature>
<accession>A0A9Q3DPY0</accession>
<feature type="compositionally biased region" description="Acidic residues" evidence="1">
    <location>
        <begin position="53"/>
        <end position="67"/>
    </location>
</feature>
<protein>
    <submittedName>
        <fullName evidence="2">Uncharacterized protein</fullName>
    </submittedName>
</protein>
<name>A0A9Q3DPY0_9BASI</name>
<feature type="compositionally biased region" description="Polar residues" evidence="1">
    <location>
        <begin position="21"/>
        <end position="30"/>
    </location>
</feature>
<evidence type="ECO:0000313" key="3">
    <source>
        <dbReference type="Proteomes" id="UP000765509"/>
    </source>
</evidence>
<feature type="compositionally biased region" description="Low complexity" evidence="1">
    <location>
        <begin position="10"/>
        <end position="20"/>
    </location>
</feature>
<dbReference type="AlphaFoldDB" id="A0A9Q3DPY0"/>
<sequence>MTENISVHNSSCYSNSKRSSQWNPSCSSTEGPLRQRTNHGRKGEGQEGLGQDAAEEEENSVEQEESYGTEAAHAPVGASHGNGGPTLAKSNKPGSHQSEPSLLAIMQKMTQIIANIQAA</sequence>
<evidence type="ECO:0000313" key="2">
    <source>
        <dbReference type="EMBL" id="MBW0507244.1"/>
    </source>
</evidence>
<organism evidence="2 3">
    <name type="scientific">Austropuccinia psidii MF-1</name>
    <dbReference type="NCBI Taxonomy" id="1389203"/>
    <lineage>
        <taxon>Eukaryota</taxon>
        <taxon>Fungi</taxon>
        <taxon>Dikarya</taxon>
        <taxon>Basidiomycota</taxon>
        <taxon>Pucciniomycotina</taxon>
        <taxon>Pucciniomycetes</taxon>
        <taxon>Pucciniales</taxon>
        <taxon>Sphaerophragmiaceae</taxon>
        <taxon>Austropuccinia</taxon>
    </lineage>
</organism>
<evidence type="ECO:0000256" key="1">
    <source>
        <dbReference type="SAM" id="MobiDB-lite"/>
    </source>
</evidence>
<proteinExistence type="predicted"/>